<dbReference type="Gene3D" id="3.90.1570.10">
    <property type="entry name" value="tt1808, chain A"/>
    <property type="match status" value="1"/>
</dbReference>
<dbReference type="AlphaFoldDB" id="A0A6I3KUJ4"/>
<evidence type="ECO:0000313" key="1">
    <source>
        <dbReference type="EMBL" id="MTE13051.1"/>
    </source>
</evidence>
<name>A0A6I3KUJ4_9NOCA</name>
<accession>A0A6I3KUJ4</accession>
<sequence>MTGSPEDDDRFLTAEEFLTSEPDAFSETAGDIEIVDGQLIRQVCQSEAHSRVVRRLATIIEAARHPSGPCLRVDSDVAVETSGY</sequence>
<proteinExistence type="predicted"/>
<evidence type="ECO:0008006" key="3">
    <source>
        <dbReference type="Google" id="ProtNLM"/>
    </source>
</evidence>
<protein>
    <recommendedName>
        <fullName evidence="3">Restriction endonuclease domain-containing protein</fullName>
    </recommendedName>
</protein>
<comment type="caution">
    <text evidence="1">The sequence shown here is derived from an EMBL/GenBank/DDBJ whole genome shotgun (WGS) entry which is preliminary data.</text>
</comment>
<reference evidence="1 2" key="1">
    <citation type="submission" date="2019-11" db="EMBL/GenBank/DDBJ databases">
        <title>Nocardia sp. nov. CT2-14 isolated from soil.</title>
        <authorList>
            <person name="Kanchanasin P."/>
            <person name="Tanasupawat S."/>
            <person name="Yuki M."/>
            <person name="Kudo T."/>
        </authorList>
    </citation>
    <scope>NUCLEOTIDE SEQUENCE [LARGE SCALE GENOMIC DNA]</scope>
    <source>
        <strain evidence="1 2">CT2-14</strain>
    </source>
</reference>
<dbReference type="Proteomes" id="UP000432464">
    <property type="component" value="Unassembled WGS sequence"/>
</dbReference>
<dbReference type="RefSeq" id="WP_154787521.1">
    <property type="nucleotide sequence ID" value="NZ_WMBB01000004.1"/>
</dbReference>
<dbReference type="EMBL" id="WMBB01000004">
    <property type="protein sequence ID" value="MTE13051.1"/>
    <property type="molecule type" value="Genomic_DNA"/>
</dbReference>
<keyword evidence="2" id="KW-1185">Reference proteome</keyword>
<dbReference type="InterPro" id="IPR012296">
    <property type="entry name" value="Nuclease_put_TT1808"/>
</dbReference>
<gene>
    <name evidence="1" type="ORF">GLP40_09720</name>
</gene>
<organism evidence="1 2">
    <name type="scientific">Nocardia aurantiaca</name>
    <dbReference type="NCBI Taxonomy" id="2675850"/>
    <lineage>
        <taxon>Bacteria</taxon>
        <taxon>Bacillati</taxon>
        <taxon>Actinomycetota</taxon>
        <taxon>Actinomycetes</taxon>
        <taxon>Mycobacteriales</taxon>
        <taxon>Nocardiaceae</taxon>
        <taxon>Nocardia</taxon>
    </lineage>
</organism>
<evidence type="ECO:0000313" key="2">
    <source>
        <dbReference type="Proteomes" id="UP000432464"/>
    </source>
</evidence>